<reference evidence="2 3" key="1">
    <citation type="journal article" date="2015" name="Fungal Genet. Biol.">
        <title>Evolution of novel wood decay mechanisms in Agaricales revealed by the genome sequences of Fistulina hepatica and Cylindrobasidium torrendii.</title>
        <authorList>
            <person name="Floudas D."/>
            <person name="Held B.W."/>
            <person name="Riley R."/>
            <person name="Nagy L.G."/>
            <person name="Koehler G."/>
            <person name="Ransdell A.S."/>
            <person name="Younus H."/>
            <person name="Chow J."/>
            <person name="Chiniquy J."/>
            <person name="Lipzen A."/>
            <person name="Tritt A."/>
            <person name="Sun H."/>
            <person name="Haridas S."/>
            <person name="LaButti K."/>
            <person name="Ohm R.A."/>
            <person name="Kues U."/>
            <person name="Blanchette R.A."/>
            <person name="Grigoriev I.V."/>
            <person name="Minto R.E."/>
            <person name="Hibbett D.S."/>
        </authorList>
    </citation>
    <scope>NUCLEOTIDE SEQUENCE [LARGE SCALE GENOMIC DNA]</scope>
    <source>
        <strain evidence="2 3">FP15055 ss-10</strain>
    </source>
</reference>
<dbReference type="PANTHER" id="PTHR30383:SF5">
    <property type="entry name" value="SGNH HYDROLASE-TYPE ESTERASE DOMAIN-CONTAINING PROTEIN"/>
    <property type="match status" value="1"/>
</dbReference>
<dbReference type="Pfam" id="PF13472">
    <property type="entry name" value="Lipase_GDSL_2"/>
    <property type="match status" value="1"/>
</dbReference>
<gene>
    <name evidence="2" type="ORF">CYLTODRAFT_342951</name>
</gene>
<dbReference type="InterPro" id="IPR013830">
    <property type="entry name" value="SGNH_hydro"/>
</dbReference>
<sequence>LPLGDSITYGYGSTDGNGYRLALRDLAEADGNAIDYIGSIQAGTMDDNYNDGYIGCIIEQIASQGVPGLEMVVLLLAGTNDINYQADLDNAPARLMSLVDEIYSYSPSATVIVSEIPLIVDNTLQPLVETYNSAVKSLVGTRIDEGERIVHVSLDALTDSGMSDNLHPNDDGYKILAQAFYEGVVTATSQGWIV</sequence>
<dbReference type="InterPro" id="IPR051532">
    <property type="entry name" value="Ester_Hydrolysis_Enzymes"/>
</dbReference>
<feature type="non-terminal residue" evidence="2">
    <location>
        <position position="1"/>
    </location>
</feature>
<evidence type="ECO:0000313" key="2">
    <source>
        <dbReference type="EMBL" id="KIY73077.1"/>
    </source>
</evidence>
<dbReference type="Gene3D" id="3.40.50.1110">
    <property type="entry name" value="SGNH hydrolase"/>
    <property type="match status" value="1"/>
</dbReference>
<proteinExistence type="predicted"/>
<dbReference type="Proteomes" id="UP000054007">
    <property type="component" value="Unassembled WGS sequence"/>
</dbReference>
<evidence type="ECO:0000259" key="1">
    <source>
        <dbReference type="Pfam" id="PF13472"/>
    </source>
</evidence>
<dbReference type="EMBL" id="KN880438">
    <property type="protein sequence ID" value="KIY73077.1"/>
    <property type="molecule type" value="Genomic_DNA"/>
</dbReference>
<feature type="domain" description="SGNH hydrolase-type esterase" evidence="1">
    <location>
        <begin position="3"/>
        <end position="175"/>
    </location>
</feature>
<dbReference type="InterPro" id="IPR036514">
    <property type="entry name" value="SGNH_hydro_sf"/>
</dbReference>
<evidence type="ECO:0000313" key="3">
    <source>
        <dbReference type="Proteomes" id="UP000054007"/>
    </source>
</evidence>
<dbReference type="PANTHER" id="PTHR30383">
    <property type="entry name" value="THIOESTERASE 1/PROTEASE 1/LYSOPHOSPHOLIPASE L1"/>
    <property type="match status" value="1"/>
</dbReference>
<dbReference type="AlphaFoldDB" id="A0A0D7BRL6"/>
<dbReference type="GO" id="GO:0004622">
    <property type="term" value="F:phosphatidylcholine lysophospholipase activity"/>
    <property type="evidence" value="ECO:0007669"/>
    <property type="project" value="TreeGrafter"/>
</dbReference>
<protein>
    <submittedName>
        <fullName evidence="2">Carbohydrate esterase family 3 protein</fullName>
    </submittedName>
</protein>
<organism evidence="2 3">
    <name type="scientific">Cylindrobasidium torrendii FP15055 ss-10</name>
    <dbReference type="NCBI Taxonomy" id="1314674"/>
    <lineage>
        <taxon>Eukaryota</taxon>
        <taxon>Fungi</taxon>
        <taxon>Dikarya</taxon>
        <taxon>Basidiomycota</taxon>
        <taxon>Agaricomycotina</taxon>
        <taxon>Agaricomycetes</taxon>
        <taxon>Agaricomycetidae</taxon>
        <taxon>Agaricales</taxon>
        <taxon>Marasmiineae</taxon>
        <taxon>Physalacriaceae</taxon>
        <taxon>Cylindrobasidium</taxon>
    </lineage>
</organism>
<name>A0A0D7BRL6_9AGAR</name>
<keyword evidence="3" id="KW-1185">Reference proteome</keyword>
<dbReference type="OrthoDB" id="2119228at2759"/>
<dbReference type="SUPFAM" id="SSF52266">
    <property type="entry name" value="SGNH hydrolase"/>
    <property type="match status" value="1"/>
</dbReference>
<dbReference type="STRING" id="1314674.A0A0D7BRL6"/>
<accession>A0A0D7BRL6</accession>